<reference evidence="2" key="2">
    <citation type="submission" date="2023-06" db="EMBL/GenBank/DDBJ databases">
        <authorList>
            <consortium name="Lawrence Berkeley National Laboratory"/>
            <person name="Haridas S."/>
            <person name="Hensen N."/>
            <person name="Bonometti L."/>
            <person name="Westerberg I."/>
            <person name="Brannstrom I.O."/>
            <person name="Guillou S."/>
            <person name="Cros-Aarteil S."/>
            <person name="Calhoun S."/>
            <person name="Kuo A."/>
            <person name="Mondo S."/>
            <person name="Pangilinan J."/>
            <person name="Riley R."/>
            <person name="Labutti K."/>
            <person name="Andreopoulos B."/>
            <person name="Lipzen A."/>
            <person name="Chen C."/>
            <person name="Yanf M."/>
            <person name="Daum C."/>
            <person name="Ng V."/>
            <person name="Clum A."/>
            <person name="Steindorff A."/>
            <person name="Ohm R."/>
            <person name="Martin F."/>
            <person name="Silar P."/>
            <person name="Natvig D."/>
            <person name="Lalanne C."/>
            <person name="Gautier V."/>
            <person name="Ament-Velasquez S.L."/>
            <person name="Kruys A."/>
            <person name="Hutchinson M.I."/>
            <person name="Powell A.J."/>
            <person name="Barry K."/>
            <person name="Miller A.N."/>
            <person name="Grigoriev I.V."/>
            <person name="Debuchy R."/>
            <person name="Gladieux P."/>
            <person name="Thoren M.H."/>
            <person name="Johannesson H."/>
        </authorList>
    </citation>
    <scope>NUCLEOTIDE SEQUENCE</scope>
    <source>
        <strain evidence="2">CBS 118394</strain>
    </source>
</reference>
<dbReference type="PANTHER" id="PTHR33112">
    <property type="entry name" value="DOMAIN PROTEIN, PUTATIVE-RELATED"/>
    <property type="match status" value="1"/>
</dbReference>
<evidence type="ECO:0000259" key="1">
    <source>
        <dbReference type="Pfam" id="PF06985"/>
    </source>
</evidence>
<dbReference type="EMBL" id="JAUEDM010000003">
    <property type="protein sequence ID" value="KAK3321877.1"/>
    <property type="molecule type" value="Genomic_DNA"/>
</dbReference>
<evidence type="ECO:0000313" key="3">
    <source>
        <dbReference type="Proteomes" id="UP001283341"/>
    </source>
</evidence>
<dbReference type="AlphaFoldDB" id="A0AAE0IB54"/>
<proteinExistence type="predicted"/>
<dbReference type="PANTHER" id="PTHR33112:SF1">
    <property type="entry name" value="HETEROKARYON INCOMPATIBILITY DOMAIN-CONTAINING PROTEIN"/>
    <property type="match status" value="1"/>
</dbReference>
<evidence type="ECO:0000313" key="2">
    <source>
        <dbReference type="EMBL" id="KAK3321877.1"/>
    </source>
</evidence>
<sequence length="337" mass="38419">MSGSTLCTRCQAVLEAISTAMRHPIVVEHLFFSTDEEEYFHYNSKRRCQLCKFWACQIGQIMAKIDAVAQRRGLLTFIPRINTKNAPTLAFPPLKDNTINTDLVKHWIDTCQSQHPGCHLPRNTKLPTGSRLIDYQLNKVAKAPEPTPPYLALSYVWGTAHVTETVDEGDPLANNQAPKTIRDAVTFTHQLGFRYLWVDRYYIDQADEDDKLDQINRMGDIYECLPGVGGGARTVPQTARTEGDDFIAIKLADLRFLYRVNYMRTAIPNSRWASRGWPYQEGLLSRRRLVFTEHHGNFLYFQCRKLSALEPIGLDGFDGEDLGSDFFPSIQADSDMY</sequence>
<reference evidence="2" key="1">
    <citation type="journal article" date="2023" name="Mol. Phylogenet. Evol.">
        <title>Genome-scale phylogeny and comparative genomics of the fungal order Sordariales.</title>
        <authorList>
            <person name="Hensen N."/>
            <person name="Bonometti L."/>
            <person name="Westerberg I."/>
            <person name="Brannstrom I.O."/>
            <person name="Guillou S."/>
            <person name="Cros-Aarteil S."/>
            <person name="Calhoun S."/>
            <person name="Haridas S."/>
            <person name="Kuo A."/>
            <person name="Mondo S."/>
            <person name="Pangilinan J."/>
            <person name="Riley R."/>
            <person name="LaButti K."/>
            <person name="Andreopoulos B."/>
            <person name="Lipzen A."/>
            <person name="Chen C."/>
            <person name="Yan M."/>
            <person name="Daum C."/>
            <person name="Ng V."/>
            <person name="Clum A."/>
            <person name="Steindorff A."/>
            <person name="Ohm R.A."/>
            <person name="Martin F."/>
            <person name="Silar P."/>
            <person name="Natvig D.O."/>
            <person name="Lalanne C."/>
            <person name="Gautier V."/>
            <person name="Ament-Velasquez S.L."/>
            <person name="Kruys A."/>
            <person name="Hutchinson M.I."/>
            <person name="Powell A.J."/>
            <person name="Barry K."/>
            <person name="Miller A.N."/>
            <person name="Grigoriev I.V."/>
            <person name="Debuchy R."/>
            <person name="Gladieux P."/>
            <person name="Hiltunen Thoren M."/>
            <person name="Johannesson H."/>
        </authorList>
    </citation>
    <scope>NUCLEOTIDE SEQUENCE</scope>
    <source>
        <strain evidence="2">CBS 118394</strain>
    </source>
</reference>
<feature type="domain" description="Heterokaryon incompatibility" evidence="1">
    <location>
        <begin position="150"/>
        <end position="281"/>
    </location>
</feature>
<comment type="caution">
    <text evidence="2">The sequence shown here is derived from an EMBL/GenBank/DDBJ whole genome shotgun (WGS) entry which is preliminary data.</text>
</comment>
<name>A0AAE0IB54_9PEZI</name>
<organism evidence="2 3">
    <name type="scientific">Apodospora peruviana</name>
    <dbReference type="NCBI Taxonomy" id="516989"/>
    <lineage>
        <taxon>Eukaryota</taxon>
        <taxon>Fungi</taxon>
        <taxon>Dikarya</taxon>
        <taxon>Ascomycota</taxon>
        <taxon>Pezizomycotina</taxon>
        <taxon>Sordariomycetes</taxon>
        <taxon>Sordariomycetidae</taxon>
        <taxon>Sordariales</taxon>
        <taxon>Lasiosphaeriaceae</taxon>
        <taxon>Apodospora</taxon>
    </lineage>
</organism>
<gene>
    <name evidence="2" type="ORF">B0H66DRAFT_638394</name>
</gene>
<dbReference type="Pfam" id="PF06985">
    <property type="entry name" value="HET"/>
    <property type="match status" value="1"/>
</dbReference>
<accession>A0AAE0IB54</accession>
<protein>
    <submittedName>
        <fullName evidence="2">Heterokaryon incompatibility protein-domain-containing protein</fullName>
    </submittedName>
</protein>
<dbReference type="Proteomes" id="UP001283341">
    <property type="component" value="Unassembled WGS sequence"/>
</dbReference>
<dbReference type="InterPro" id="IPR010730">
    <property type="entry name" value="HET"/>
</dbReference>
<keyword evidence="3" id="KW-1185">Reference proteome</keyword>